<protein>
    <submittedName>
        <fullName evidence="1">Type II toxin-antitoxin system RelE/ParE family toxin</fullName>
    </submittedName>
</protein>
<dbReference type="Proteomes" id="UP000318102">
    <property type="component" value="Unassembled WGS sequence"/>
</dbReference>
<dbReference type="Pfam" id="PF05973">
    <property type="entry name" value="Gp49"/>
    <property type="match status" value="1"/>
</dbReference>
<accession>A0A559IY42</accession>
<dbReference type="InterPro" id="IPR009241">
    <property type="entry name" value="HigB-like"/>
</dbReference>
<gene>
    <name evidence="1" type="ORF">FPZ44_05480</name>
</gene>
<sequence>MYKIMLYEDARGNCPMEDFMYELNKKASADKKARTLLKKVMYTVDLLKQNGTRSGEKFTKQIEGKLWEMRPDSHRVFFFVWNGNHIILLHTFRKEGRKTPVQEIKKAKHEMDDWMKRHGY</sequence>
<dbReference type="InterPro" id="IPR035093">
    <property type="entry name" value="RelE/ParE_toxin_dom_sf"/>
</dbReference>
<dbReference type="OrthoDB" id="573082at2"/>
<name>A0A559IY42_9BACL</name>
<comment type="caution">
    <text evidence="1">The sequence shown here is derived from an EMBL/GenBank/DDBJ whole genome shotgun (WGS) entry which is preliminary data.</text>
</comment>
<dbReference type="RefSeq" id="WP_144988127.1">
    <property type="nucleotide sequence ID" value="NZ_VNJK01000001.1"/>
</dbReference>
<evidence type="ECO:0000313" key="1">
    <source>
        <dbReference type="EMBL" id="TVX92554.1"/>
    </source>
</evidence>
<proteinExistence type="predicted"/>
<organism evidence="1 2">
    <name type="scientific">Paenibacillus agilis</name>
    <dbReference type="NCBI Taxonomy" id="3020863"/>
    <lineage>
        <taxon>Bacteria</taxon>
        <taxon>Bacillati</taxon>
        <taxon>Bacillota</taxon>
        <taxon>Bacilli</taxon>
        <taxon>Bacillales</taxon>
        <taxon>Paenibacillaceae</taxon>
        <taxon>Paenibacillus</taxon>
    </lineage>
</organism>
<reference evidence="1 2" key="1">
    <citation type="submission" date="2019-07" db="EMBL/GenBank/DDBJ databases">
        <authorList>
            <person name="Kim J."/>
        </authorList>
    </citation>
    <scope>NUCLEOTIDE SEQUENCE [LARGE SCALE GENOMIC DNA]</scope>
    <source>
        <strain evidence="1 2">N4</strain>
    </source>
</reference>
<evidence type="ECO:0000313" key="2">
    <source>
        <dbReference type="Proteomes" id="UP000318102"/>
    </source>
</evidence>
<keyword evidence="2" id="KW-1185">Reference proteome</keyword>
<dbReference type="SUPFAM" id="SSF143011">
    <property type="entry name" value="RelE-like"/>
    <property type="match status" value="1"/>
</dbReference>
<dbReference type="EMBL" id="VNJK01000001">
    <property type="protein sequence ID" value="TVX92554.1"/>
    <property type="molecule type" value="Genomic_DNA"/>
</dbReference>
<dbReference type="AlphaFoldDB" id="A0A559IY42"/>